<accession>A0A412IWG7</accession>
<dbReference type="Proteomes" id="UP000285274">
    <property type="component" value="Unassembled WGS sequence"/>
</dbReference>
<protein>
    <submittedName>
        <fullName evidence="1">Uncharacterized protein</fullName>
    </submittedName>
</protein>
<sequence>MKYYNEILDLGIFTRQTYKELLFRYLYKTDIQRIIKNSKTAESFLSRSLKKGYIKRIKQN</sequence>
<dbReference type="EMBL" id="QRVM01000075">
    <property type="protein sequence ID" value="RGS44434.1"/>
    <property type="molecule type" value="Genomic_DNA"/>
</dbReference>
<organism evidence="1 2">
    <name type="scientific">Holdemanella biformis</name>
    <dbReference type="NCBI Taxonomy" id="1735"/>
    <lineage>
        <taxon>Bacteria</taxon>
        <taxon>Bacillati</taxon>
        <taxon>Bacillota</taxon>
        <taxon>Erysipelotrichia</taxon>
        <taxon>Erysipelotrichales</taxon>
        <taxon>Erysipelotrichaceae</taxon>
        <taxon>Holdemanella</taxon>
    </lineage>
</organism>
<gene>
    <name evidence="1" type="ORF">DWX92_11085</name>
</gene>
<evidence type="ECO:0000313" key="2">
    <source>
        <dbReference type="Proteomes" id="UP000285274"/>
    </source>
</evidence>
<name>A0A412IWG7_9FIRM</name>
<dbReference type="AlphaFoldDB" id="A0A412IWG7"/>
<reference evidence="1 2" key="1">
    <citation type="submission" date="2018-08" db="EMBL/GenBank/DDBJ databases">
        <title>A genome reference for cultivated species of the human gut microbiota.</title>
        <authorList>
            <person name="Zou Y."/>
            <person name="Xue W."/>
            <person name="Luo G."/>
        </authorList>
    </citation>
    <scope>NUCLEOTIDE SEQUENCE [LARGE SCALE GENOMIC DNA]</scope>
    <source>
        <strain evidence="1 2">AF22-10AC</strain>
    </source>
</reference>
<comment type="caution">
    <text evidence="1">The sequence shown here is derived from an EMBL/GenBank/DDBJ whole genome shotgun (WGS) entry which is preliminary data.</text>
</comment>
<proteinExistence type="predicted"/>
<evidence type="ECO:0000313" key="1">
    <source>
        <dbReference type="EMBL" id="RGS44434.1"/>
    </source>
</evidence>